<dbReference type="GO" id="GO:0005886">
    <property type="term" value="C:plasma membrane"/>
    <property type="evidence" value="ECO:0007669"/>
    <property type="project" value="UniProtKB-SubCell"/>
</dbReference>
<evidence type="ECO:0000313" key="12">
    <source>
        <dbReference type="Proteomes" id="UP000002145"/>
    </source>
</evidence>
<gene>
    <name evidence="11" type="ordered locus">Cthe_1658</name>
</gene>
<evidence type="ECO:0000256" key="6">
    <source>
        <dbReference type="ARBA" id="ARBA00022958"/>
    </source>
</evidence>
<evidence type="ECO:0000256" key="9">
    <source>
        <dbReference type="ARBA" id="ARBA00023136"/>
    </source>
</evidence>
<feature type="transmembrane region" description="Helical" evidence="10">
    <location>
        <begin position="132"/>
        <end position="152"/>
    </location>
</feature>
<dbReference type="InterPro" id="IPR003445">
    <property type="entry name" value="Cat_transpt"/>
</dbReference>
<evidence type="ECO:0000256" key="10">
    <source>
        <dbReference type="SAM" id="Phobius"/>
    </source>
</evidence>
<dbReference type="OrthoDB" id="9810952at2"/>
<evidence type="ECO:0000256" key="5">
    <source>
        <dbReference type="ARBA" id="ARBA00022692"/>
    </source>
</evidence>
<keyword evidence="6" id="KW-0630">Potassium</keyword>
<evidence type="ECO:0000256" key="1">
    <source>
        <dbReference type="ARBA" id="ARBA00004651"/>
    </source>
</evidence>
<evidence type="ECO:0000256" key="7">
    <source>
        <dbReference type="ARBA" id="ARBA00022989"/>
    </source>
</evidence>
<keyword evidence="5 10" id="KW-0812">Transmembrane</keyword>
<feature type="transmembrane region" description="Helical" evidence="10">
    <location>
        <begin position="236"/>
        <end position="254"/>
    </location>
</feature>
<evidence type="ECO:0000256" key="8">
    <source>
        <dbReference type="ARBA" id="ARBA00023065"/>
    </source>
</evidence>
<evidence type="ECO:0000313" key="11">
    <source>
        <dbReference type="EMBL" id="ABN52881.1"/>
    </source>
</evidence>
<feature type="transmembrane region" description="Helical" evidence="10">
    <location>
        <begin position="46"/>
        <end position="65"/>
    </location>
</feature>
<keyword evidence="2" id="KW-0813">Transport</keyword>
<dbReference type="EC" id="3.6.3.14" evidence="11"/>
<sequence>MRKYIRKLKSLSYPQIIALGYFLIIIAGTFLLSLPIASRNNLFPGLINALFTATSATCVTGLVVFDTYTQWSLFGQVVILLLIQIGGLGFMTVVTMFSIFLKRKIGLKERGLLRESINAMYIGGIVRLTKRILLGTLLFEGIGAVLLSLRFIPKMGLLEGIYNGIFHSVSAFCNAGFDIMGKYGKYSSLTNFAGDAVVNLTIISLIIVGGIGFFVWDDIEKNKYHFRKYQLHTKIVLTMTAILIVSGTICFYIFERNNLLYGMTTGEKVLVSLFGAVTPRTAGFNTVDVASLTSASKLLTIVLMFIGGSPGSTAGGIKTTTLAVIMISLWSSLKNRKGDNIFGRRLEDNALKRSSAVVTVNILLILSAALLISATNKALGLDAVLFEVTSAIGTVGLSTGITGGLNTFAKIIIILLMYSGRVGSLSFALLFTEHGVTSSIQNPVEKINIG</sequence>
<protein>
    <submittedName>
        <fullName evidence="11">Potassium uptake protein, TrkH family</fullName>
        <ecNumber evidence="11">3.6.3.14</ecNumber>
    </submittedName>
</protein>
<feature type="transmembrane region" description="Helical" evidence="10">
    <location>
        <begin position="354"/>
        <end position="375"/>
    </location>
</feature>
<proteinExistence type="predicted"/>
<evidence type="ECO:0000256" key="3">
    <source>
        <dbReference type="ARBA" id="ARBA00022475"/>
    </source>
</evidence>
<dbReference type="PANTHER" id="PTHR32024">
    <property type="entry name" value="TRK SYSTEM POTASSIUM UPTAKE PROTEIN TRKG-RELATED"/>
    <property type="match status" value="1"/>
</dbReference>
<keyword evidence="3" id="KW-1003">Cell membrane</keyword>
<reference evidence="11 12" key="2">
    <citation type="journal article" date="2013" name="Biotechnol. Biofuels">
        <title>Global transcriptome analysis of Clostridium thermocellum ATCC 27405 during growth on dilute acid pretreated Populus and switchgrass.</title>
        <authorList>
            <person name="Wilson C.M."/>
            <person name="Rodriguez M.Jr."/>
            <person name="Johnson C.M."/>
            <person name="Martin S.L."/>
            <person name="Chu T.M."/>
            <person name="Wolfinger R.D."/>
            <person name="Hauser L.J."/>
            <person name="Land M.L."/>
            <person name="Klingeman D.M."/>
            <person name="Syed M.H."/>
            <person name="Ragauskas A.J."/>
            <person name="Tschaplinski T.J."/>
            <person name="Mielenz J.R."/>
            <person name="Brown S.D."/>
        </authorList>
    </citation>
    <scope>NUCLEOTIDE SEQUENCE [LARGE SCALE GENOMIC DNA]</scope>
    <source>
        <strain evidence="12">ATCC 27405 / DSM 1237 / JCM 9322 / NBRC 103400 / NCIMB 10682 / NRRL B-4536 / VPI 7372</strain>
    </source>
</reference>
<dbReference type="NCBIfam" id="TIGR00933">
    <property type="entry name" value="2a38"/>
    <property type="match status" value="1"/>
</dbReference>
<keyword evidence="9 10" id="KW-0472">Membrane</keyword>
<accession>A3DG02</accession>
<keyword evidence="12" id="KW-1185">Reference proteome</keyword>
<dbReference type="GeneID" id="35805380"/>
<organism evidence="11 12">
    <name type="scientific">Acetivibrio thermocellus (strain ATCC 27405 / DSM 1237 / JCM 9322 / NBRC 103400 / NCIMB 10682 / NRRL B-4536 / VPI 7372)</name>
    <name type="common">Clostridium thermocellum</name>
    <dbReference type="NCBI Taxonomy" id="203119"/>
    <lineage>
        <taxon>Bacteria</taxon>
        <taxon>Bacillati</taxon>
        <taxon>Bacillota</taxon>
        <taxon>Clostridia</taxon>
        <taxon>Eubacteriales</taxon>
        <taxon>Oscillospiraceae</taxon>
        <taxon>Acetivibrio</taxon>
    </lineage>
</organism>
<feature type="transmembrane region" description="Helical" evidence="10">
    <location>
        <begin position="12"/>
        <end position="34"/>
    </location>
</feature>
<dbReference type="RefSeq" id="WP_011838175.1">
    <property type="nucleotide sequence ID" value="NC_009012.1"/>
</dbReference>
<dbReference type="Pfam" id="PF02386">
    <property type="entry name" value="TrkH"/>
    <property type="match status" value="1"/>
</dbReference>
<feature type="transmembrane region" description="Helical" evidence="10">
    <location>
        <begin position="314"/>
        <end position="333"/>
    </location>
</feature>
<dbReference type="PANTHER" id="PTHR32024:SF1">
    <property type="entry name" value="KTR SYSTEM POTASSIUM UPTAKE PROTEIN B"/>
    <property type="match status" value="1"/>
</dbReference>
<dbReference type="STRING" id="203119.Cthe_1658"/>
<dbReference type="GO" id="GO:0015379">
    <property type="term" value="F:potassium:chloride symporter activity"/>
    <property type="evidence" value="ECO:0007669"/>
    <property type="project" value="InterPro"/>
</dbReference>
<reference evidence="12" key="1">
    <citation type="submission" date="2007-02" db="EMBL/GenBank/DDBJ databases">
        <title>Complete sequence of Clostridium thermocellum ATCC 27405.</title>
        <authorList>
            <consortium name="US DOE Joint Genome Institute"/>
            <person name="Copeland A."/>
            <person name="Lucas S."/>
            <person name="Lapidus A."/>
            <person name="Barry K."/>
            <person name="Detter J.C."/>
            <person name="Glavina del Rio T."/>
            <person name="Hammon N."/>
            <person name="Israni S."/>
            <person name="Dalin E."/>
            <person name="Tice H."/>
            <person name="Pitluck S."/>
            <person name="Chertkov O."/>
            <person name="Brettin T."/>
            <person name="Bruce D."/>
            <person name="Han C."/>
            <person name="Tapia R."/>
            <person name="Gilna P."/>
            <person name="Schmutz J."/>
            <person name="Larimer F."/>
            <person name="Land M."/>
            <person name="Hauser L."/>
            <person name="Kyrpides N."/>
            <person name="Mikhailova N."/>
            <person name="Wu J.H.D."/>
            <person name="Newcomb M."/>
            <person name="Richardson P."/>
        </authorList>
    </citation>
    <scope>NUCLEOTIDE SEQUENCE [LARGE SCALE GENOMIC DNA]</scope>
    <source>
        <strain evidence="12">ATCC 27405 / DSM 1237 / JCM 9322 / NBRC 103400 / NCIMB 10682 / NRRL B-4536 / VPI 7372</strain>
    </source>
</reference>
<dbReference type="InterPro" id="IPR004772">
    <property type="entry name" value="TrkH"/>
</dbReference>
<comment type="subcellular location">
    <subcellularLocation>
        <location evidence="1">Cell membrane</location>
        <topology evidence="1">Multi-pass membrane protein</topology>
    </subcellularLocation>
</comment>
<evidence type="ECO:0000256" key="2">
    <source>
        <dbReference type="ARBA" id="ARBA00022448"/>
    </source>
</evidence>
<keyword evidence="8" id="KW-0406">Ion transport</keyword>
<feature type="transmembrane region" description="Helical" evidence="10">
    <location>
        <begin position="77"/>
        <end position="101"/>
    </location>
</feature>
<dbReference type="HOGENOM" id="CLU_026429_0_1_9"/>
<dbReference type="Proteomes" id="UP000002145">
    <property type="component" value="Chromosome"/>
</dbReference>
<keyword evidence="11" id="KW-0378">Hydrolase</keyword>
<dbReference type="EMBL" id="CP000568">
    <property type="protein sequence ID" value="ABN52881.1"/>
    <property type="molecule type" value="Genomic_DNA"/>
</dbReference>
<keyword evidence="7 10" id="KW-1133">Transmembrane helix</keyword>
<keyword evidence="4" id="KW-0633">Potassium transport</keyword>
<dbReference type="AlphaFoldDB" id="A3DG02"/>
<dbReference type="GO" id="GO:0016787">
    <property type="term" value="F:hydrolase activity"/>
    <property type="evidence" value="ECO:0007669"/>
    <property type="project" value="UniProtKB-KW"/>
</dbReference>
<name>A3DG02_ACET2</name>
<evidence type="ECO:0000256" key="4">
    <source>
        <dbReference type="ARBA" id="ARBA00022538"/>
    </source>
</evidence>
<dbReference type="KEGG" id="cth:Cthe_1658"/>
<feature type="transmembrane region" description="Helical" evidence="10">
    <location>
        <begin position="196"/>
        <end position="216"/>
    </location>
</feature>
<dbReference type="eggNOG" id="COG0168">
    <property type="taxonomic scope" value="Bacteria"/>
</dbReference>